<protein>
    <submittedName>
        <fullName evidence="1">Uncharacterized protein</fullName>
    </submittedName>
</protein>
<name>A0ACB8QFA9_9AGAM</name>
<gene>
    <name evidence="1" type="ORF">K488DRAFT_72137</name>
</gene>
<evidence type="ECO:0000313" key="2">
    <source>
        <dbReference type="Proteomes" id="UP000814128"/>
    </source>
</evidence>
<accession>A0ACB8QFA9</accession>
<reference evidence="1" key="1">
    <citation type="submission" date="2021-02" db="EMBL/GenBank/DDBJ databases">
        <authorList>
            <consortium name="DOE Joint Genome Institute"/>
            <person name="Ahrendt S."/>
            <person name="Looney B.P."/>
            <person name="Miyauchi S."/>
            <person name="Morin E."/>
            <person name="Drula E."/>
            <person name="Courty P.E."/>
            <person name="Chicoki N."/>
            <person name="Fauchery L."/>
            <person name="Kohler A."/>
            <person name="Kuo A."/>
            <person name="Labutti K."/>
            <person name="Pangilinan J."/>
            <person name="Lipzen A."/>
            <person name="Riley R."/>
            <person name="Andreopoulos W."/>
            <person name="He G."/>
            <person name="Johnson J."/>
            <person name="Barry K.W."/>
            <person name="Grigoriev I.V."/>
            <person name="Nagy L."/>
            <person name="Hibbett D."/>
            <person name="Henrissat B."/>
            <person name="Matheny P.B."/>
            <person name="Labbe J."/>
            <person name="Martin F."/>
        </authorList>
    </citation>
    <scope>NUCLEOTIDE SEQUENCE</scope>
    <source>
        <strain evidence="1">EC-137</strain>
    </source>
</reference>
<dbReference type="EMBL" id="MU273618">
    <property type="protein sequence ID" value="KAI0030506.1"/>
    <property type="molecule type" value="Genomic_DNA"/>
</dbReference>
<evidence type="ECO:0000313" key="1">
    <source>
        <dbReference type="EMBL" id="KAI0030506.1"/>
    </source>
</evidence>
<dbReference type="Proteomes" id="UP000814128">
    <property type="component" value="Unassembled WGS sequence"/>
</dbReference>
<reference evidence="1" key="2">
    <citation type="journal article" date="2022" name="New Phytol.">
        <title>Evolutionary transition to the ectomycorrhizal habit in the genomes of a hyperdiverse lineage of mushroom-forming fungi.</title>
        <authorList>
            <person name="Looney B."/>
            <person name="Miyauchi S."/>
            <person name="Morin E."/>
            <person name="Drula E."/>
            <person name="Courty P.E."/>
            <person name="Kohler A."/>
            <person name="Kuo A."/>
            <person name="LaButti K."/>
            <person name="Pangilinan J."/>
            <person name="Lipzen A."/>
            <person name="Riley R."/>
            <person name="Andreopoulos W."/>
            <person name="He G."/>
            <person name="Johnson J."/>
            <person name="Nolan M."/>
            <person name="Tritt A."/>
            <person name="Barry K.W."/>
            <person name="Grigoriev I.V."/>
            <person name="Nagy L.G."/>
            <person name="Hibbett D."/>
            <person name="Henrissat B."/>
            <person name="Matheny P.B."/>
            <person name="Labbe J."/>
            <person name="Martin F.M."/>
        </authorList>
    </citation>
    <scope>NUCLEOTIDE SEQUENCE</scope>
    <source>
        <strain evidence="1">EC-137</strain>
    </source>
</reference>
<sequence length="760" mass="84599">MRTRADIPTTNKRGKYAQRACNHCRQRSCLWGAESAKKPHNKQYVDGLRNVNNVLEKKTKVLEDEVRKLRGMLNIQAPEDEFGYSVIAADTAASPASSSSESQDSQGFVKIEEPDDADITAIAAPLHHLHLRNGDLQLLGPTSVLRLDESESSTPPMQYEIDQLDMCTYRLNEYDATVDWQRYLPQEVPLTQEEHDKIMYRFFRYFSSWHLRVNEHFFLRDMYRVLHQPPLHPPPKLSHYSPMLHNAILSVAAAFADDPLVSAAAARQYFADKARESLEAECDRPTLSAVLALSILANYHSSRKSPTLGYMYFGISARISQALGLGVDCTPWVAKGLISPEGMRDRNWVFWTTFCQGQDTTWSLYVGRDFSVSTLATLQAIPLPHSDTDSVTRTFTATCSLLQIAREILEVVNNRLGVRQEPDDLKIAQIDLKLGKWREDLPEDIDISKANLTLAEPHQLMLHMTYHWLLIVLHRPYYRRRSIREDVQGWELDHVKLCNKAAMDIMDLASAWRTTHSLRFVPITFIQVVSAAGTVFVLAALQATAGPRLAARRLEEARTMTENAITFLREVGHTFASAAGIAQILRGLLDHQVQARLNRRGGESPPAPAGDLGAYGMPGLAYAMETAHAVTVQTSQAGWNHQAYPGPTSSSSTSSPEAAWHPHAAEFTGQQQHAPYGMISPAAPMFQLQYGFADAAPNQGYSEHMAVSGGTADWYGGSAGIGTMYGGGQAHPAYYASHGQQQVHPQPMSTDELLQTLSYL</sequence>
<proteinExistence type="predicted"/>
<keyword evidence="2" id="KW-1185">Reference proteome</keyword>
<organism evidence="1 2">
    <name type="scientific">Vararia minispora EC-137</name>
    <dbReference type="NCBI Taxonomy" id="1314806"/>
    <lineage>
        <taxon>Eukaryota</taxon>
        <taxon>Fungi</taxon>
        <taxon>Dikarya</taxon>
        <taxon>Basidiomycota</taxon>
        <taxon>Agaricomycotina</taxon>
        <taxon>Agaricomycetes</taxon>
        <taxon>Russulales</taxon>
        <taxon>Lachnocladiaceae</taxon>
        <taxon>Vararia</taxon>
    </lineage>
</organism>
<comment type="caution">
    <text evidence="1">The sequence shown here is derived from an EMBL/GenBank/DDBJ whole genome shotgun (WGS) entry which is preliminary data.</text>
</comment>